<evidence type="ECO:0008006" key="3">
    <source>
        <dbReference type="Google" id="ProtNLM"/>
    </source>
</evidence>
<reference evidence="1 2" key="1">
    <citation type="submission" date="2013-11" db="EMBL/GenBank/DDBJ databases">
        <title>The Genome Sequence of Phytophthora parasitica P10297.</title>
        <authorList>
            <consortium name="The Broad Institute Genomics Platform"/>
            <person name="Russ C."/>
            <person name="Tyler B."/>
            <person name="Panabieres F."/>
            <person name="Shan W."/>
            <person name="Tripathy S."/>
            <person name="Grunwald N."/>
            <person name="Machado M."/>
            <person name="Johnson C.S."/>
            <person name="Walker B."/>
            <person name="Young S.K."/>
            <person name="Zeng Q."/>
            <person name="Gargeya S."/>
            <person name="Fitzgerald M."/>
            <person name="Haas B."/>
            <person name="Abouelleil A."/>
            <person name="Allen A.W."/>
            <person name="Alvarado L."/>
            <person name="Arachchi H.M."/>
            <person name="Berlin A.M."/>
            <person name="Chapman S.B."/>
            <person name="Gainer-Dewar J."/>
            <person name="Goldberg J."/>
            <person name="Griggs A."/>
            <person name="Gujja S."/>
            <person name="Hansen M."/>
            <person name="Howarth C."/>
            <person name="Imamovic A."/>
            <person name="Ireland A."/>
            <person name="Larimer J."/>
            <person name="McCowan C."/>
            <person name="Murphy C."/>
            <person name="Pearson M."/>
            <person name="Poon T.W."/>
            <person name="Priest M."/>
            <person name="Roberts A."/>
            <person name="Saif S."/>
            <person name="Shea T."/>
            <person name="Sisk P."/>
            <person name="Sykes S."/>
            <person name="Wortman J."/>
            <person name="Nusbaum C."/>
            <person name="Birren B."/>
        </authorList>
    </citation>
    <scope>NUCLEOTIDE SEQUENCE [LARGE SCALE GENOMIC DNA]</scope>
    <source>
        <strain evidence="1 2">P10297</strain>
    </source>
</reference>
<organism evidence="1 2">
    <name type="scientific">Phytophthora nicotianae P10297</name>
    <dbReference type="NCBI Taxonomy" id="1317064"/>
    <lineage>
        <taxon>Eukaryota</taxon>
        <taxon>Sar</taxon>
        <taxon>Stramenopiles</taxon>
        <taxon>Oomycota</taxon>
        <taxon>Peronosporomycetes</taxon>
        <taxon>Peronosporales</taxon>
        <taxon>Peronosporaceae</taxon>
        <taxon>Phytophthora</taxon>
    </lineage>
</organism>
<comment type="caution">
    <text evidence="1">The sequence shown here is derived from an EMBL/GenBank/DDBJ whole genome shotgun (WGS) entry which is preliminary data.</text>
</comment>
<dbReference type="Proteomes" id="UP000018948">
    <property type="component" value="Unassembled WGS sequence"/>
</dbReference>
<proteinExistence type="predicted"/>
<evidence type="ECO:0000313" key="1">
    <source>
        <dbReference type="EMBL" id="ETP30527.1"/>
    </source>
</evidence>
<gene>
    <name evidence="1" type="ORF">F442_20504</name>
</gene>
<dbReference type="AlphaFoldDB" id="W2Y729"/>
<dbReference type="EMBL" id="ANIY01004267">
    <property type="protein sequence ID" value="ETP30527.1"/>
    <property type="molecule type" value="Genomic_DNA"/>
</dbReference>
<name>W2Y729_PHYNI</name>
<evidence type="ECO:0000313" key="2">
    <source>
        <dbReference type="Proteomes" id="UP000018948"/>
    </source>
</evidence>
<protein>
    <recommendedName>
        <fullName evidence="3">DDE-1 domain-containing protein</fullName>
    </recommendedName>
</protein>
<sequence>MWTDWNACLYFYRQVQEAAGRKEGHSFRTKLHEQHQGLDDAPHFLQWLNELNCTLRSQYRKRLLLPDSATVHGGFNAASLTNVTVAFFRPTLPENYNRWMQELLQRLRNVLGAAKFNTRWAKWKPTR</sequence>
<accession>W2Y729</accession>